<dbReference type="PROSITE" id="PS51257">
    <property type="entry name" value="PROKAR_LIPOPROTEIN"/>
    <property type="match status" value="1"/>
</dbReference>
<name>A0A1T4WW65_9GAMM</name>
<evidence type="ECO:0000256" key="1">
    <source>
        <dbReference type="SAM" id="SignalP"/>
    </source>
</evidence>
<organism evidence="2 3">
    <name type="scientific">Thiothrix eikelboomii</name>
    <dbReference type="NCBI Taxonomy" id="92487"/>
    <lineage>
        <taxon>Bacteria</taxon>
        <taxon>Pseudomonadati</taxon>
        <taxon>Pseudomonadota</taxon>
        <taxon>Gammaproteobacteria</taxon>
        <taxon>Thiotrichales</taxon>
        <taxon>Thiotrichaceae</taxon>
        <taxon>Thiothrix</taxon>
    </lineage>
</organism>
<evidence type="ECO:0008006" key="4">
    <source>
        <dbReference type="Google" id="ProtNLM"/>
    </source>
</evidence>
<dbReference type="Proteomes" id="UP000190460">
    <property type="component" value="Unassembled WGS sequence"/>
</dbReference>
<dbReference type="STRING" id="92487.SAMN02745130_02167"/>
<keyword evidence="1" id="KW-0732">Signal</keyword>
<reference evidence="2 3" key="1">
    <citation type="submission" date="2017-02" db="EMBL/GenBank/DDBJ databases">
        <authorList>
            <person name="Peterson S.W."/>
        </authorList>
    </citation>
    <scope>NUCLEOTIDE SEQUENCE [LARGE SCALE GENOMIC DNA]</scope>
    <source>
        <strain evidence="2 3">ATCC 49788</strain>
    </source>
</reference>
<accession>A0A1T4WW65</accession>
<evidence type="ECO:0000313" key="3">
    <source>
        <dbReference type="Proteomes" id="UP000190460"/>
    </source>
</evidence>
<feature type="chain" id="PRO_5013069407" description="Lipoprotein" evidence="1">
    <location>
        <begin position="19"/>
        <end position="161"/>
    </location>
</feature>
<feature type="signal peptide" evidence="1">
    <location>
        <begin position="1"/>
        <end position="18"/>
    </location>
</feature>
<dbReference type="OrthoDB" id="148878at2"/>
<keyword evidence="3" id="KW-1185">Reference proteome</keyword>
<evidence type="ECO:0000313" key="2">
    <source>
        <dbReference type="EMBL" id="SKA81115.1"/>
    </source>
</evidence>
<protein>
    <recommendedName>
        <fullName evidence="4">Lipoprotein</fullName>
    </recommendedName>
</protein>
<proteinExistence type="predicted"/>
<dbReference type="AlphaFoldDB" id="A0A1T4WW65"/>
<sequence length="161" mass="16984">MKAIFLSIVISLLVGCSATPSSHTTSQISSANKPNEAVISRGGQGVVLPPSVDKRNNVPAQASISSLENPATDIGGVSSKCLFDPSLIVYRCPPSDPAVVVSSNNCQPQADNFYYCDSVLTTASPASAYTGSTGGSVSVRGYFRKNGTYVRSHTRRSPRRR</sequence>
<dbReference type="RefSeq" id="WP_143594336.1">
    <property type="nucleotide sequence ID" value="NZ_FUYB01000009.1"/>
</dbReference>
<gene>
    <name evidence="2" type="ORF">SAMN02745130_02167</name>
</gene>
<dbReference type="EMBL" id="FUYB01000009">
    <property type="protein sequence ID" value="SKA81115.1"/>
    <property type="molecule type" value="Genomic_DNA"/>
</dbReference>